<dbReference type="Proteomes" id="UP001162162">
    <property type="component" value="Unassembled WGS sequence"/>
</dbReference>
<accession>A0AAV8Z7D0</accession>
<dbReference type="InterPro" id="IPR036397">
    <property type="entry name" value="RNaseH_sf"/>
</dbReference>
<organism evidence="1 2">
    <name type="scientific">Aromia moschata</name>
    <dbReference type="NCBI Taxonomy" id="1265417"/>
    <lineage>
        <taxon>Eukaryota</taxon>
        <taxon>Metazoa</taxon>
        <taxon>Ecdysozoa</taxon>
        <taxon>Arthropoda</taxon>
        <taxon>Hexapoda</taxon>
        <taxon>Insecta</taxon>
        <taxon>Pterygota</taxon>
        <taxon>Neoptera</taxon>
        <taxon>Endopterygota</taxon>
        <taxon>Coleoptera</taxon>
        <taxon>Polyphaga</taxon>
        <taxon>Cucujiformia</taxon>
        <taxon>Chrysomeloidea</taxon>
        <taxon>Cerambycidae</taxon>
        <taxon>Cerambycinae</taxon>
        <taxon>Callichromatini</taxon>
        <taxon>Aromia</taxon>
    </lineage>
</organism>
<dbReference type="GO" id="GO:0003676">
    <property type="term" value="F:nucleic acid binding"/>
    <property type="evidence" value="ECO:0007669"/>
    <property type="project" value="InterPro"/>
</dbReference>
<keyword evidence="2" id="KW-1185">Reference proteome</keyword>
<gene>
    <name evidence="1" type="ORF">NQ318_011543</name>
</gene>
<name>A0AAV8Z7D0_9CUCU</name>
<dbReference type="AlphaFoldDB" id="A0AAV8Z7D0"/>
<comment type="caution">
    <text evidence="1">The sequence shown here is derived from an EMBL/GenBank/DDBJ whole genome shotgun (WGS) entry which is preliminary data.</text>
</comment>
<evidence type="ECO:0000313" key="1">
    <source>
        <dbReference type="EMBL" id="KAJ8959811.1"/>
    </source>
</evidence>
<dbReference type="EMBL" id="JAPWTK010000011">
    <property type="protein sequence ID" value="KAJ8959811.1"/>
    <property type="molecule type" value="Genomic_DNA"/>
</dbReference>
<proteinExistence type="predicted"/>
<protein>
    <submittedName>
        <fullName evidence="1">Uncharacterized protein</fullName>
    </submittedName>
</protein>
<sequence>MRELHTQNPEKVNVWAGIIGENNIGPFFIDGNLNGETYLAQLQNNMGKNGVAKVTELMLLPARCERVATSLNRTVSGDTFPTLSSLDKPMPHLAS</sequence>
<reference evidence="1" key="1">
    <citation type="journal article" date="2023" name="Insect Mol. Biol.">
        <title>Genome sequencing provides insights into the evolution of gene families encoding plant cell wall-degrading enzymes in longhorned beetles.</title>
        <authorList>
            <person name="Shin N.R."/>
            <person name="Okamura Y."/>
            <person name="Kirsch R."/>
            <person name="Pauchet Y."/>
        </authorList>
    </citation>
    <scope>NUCLEOTIDE SEQUENCE</scope>
    <source>
        <strain evidence="1">AMC_N1</strain>
    </source>
</reference>
<dbReference type="Gene3D" id="3.30.420.10">
    <property type="entry name" value="Ribonuclease H-like superfamily/Ribonuclease H"/>
    <property type="match status" value="1"/>
</dbReference>
<evidence type="ECO:0000313" key="2">
    <source>
        <dbReference type="Proteomes" id="UP001162162"/>
    </source>
</evidence>